<sequence>MQKLVLARRMISDTRLQVQGFHLRPEAGRKTEAQVRQAPQIRRRIVIAHLKLNNRMDRNYPWYRQGDAANAVLTTASYDFRHFIHWVRFGIPNSGYTLRPPPN</sequence>
<protein>
    <submittedName>
        <fullName evidence="1">Uncharacterized protein</fullName>
    </submittedName>
</protein>
<reference evidence="1 2" key="1">
    <citation type="submission" date="2016-07" db="EMBL/GenBank/DDBJ databases">
        <title>Complete genome sequence of Bradyrhizobium icense LMTR 13T, a potential inoculant strain isolated from lima bean (Phaseolus lunatus) in Peru.</title>
        <authorList>
            <person name="Ormeno-Orrillo E."/>
            <person name="Duran D."/>
            <person name="Rogel M.A."/>
            <person name="Rey L."/>
            <person name="Imperial J."/>
            <person name="Ruiz-Argueso T."/>
            <person name="Martinez-Romero E."/>
        </authorList>
    </citation>
    <scope>NUCLEOTIDE SEQUENCE [LARGE SCALE GENOMIC DNA]</scope>
    <source>
        <strain evidence="1 2">LMTR 13</strain>
    </source>
</reference>
<organism evidence="1 2">
    <name type="scientific">Bradyrhizobium icense</name>
    <dbReference type="NCBI Taxonomy" id="1274631"/>
    <lineage>
        <taxon>Bacteria</taxon>
        <taxon>Pseudomonadati</taxon>
        <taxon>Pseudomonadota</taxon>
        <taxon>Alphaproteobacteria</taxon>
        <taxon>Hyphomicrobiales</taxon>
        <taxon>Nitrobacteraceae</taxon>
        <taxon>Bradyrhizobium</taxon>
    </lineage>
</organism>
<evidence type="ECO:0000313" key="1">
    <source>
        <dbReference type="EMBL" id="ANW02989.1"/>
    </source>
</evidence>
<evidence type="ECO:0000313" key="2">
    <source>
        <dbReference type="Proteomes" id="UP000092839"/>
    </source>
</evidence>
<dbReference type="AlphaFoldDB" id="A0A1B1UJM1"/>
<accession>A0A1B1UJM1</accession>
<name>A0A1B1UJM1_9BRAD</name>
<dbReference type="KEGG" id="bic:LMTR13_25365"/>
<dbReference type="Proteomes" id="UP000092839">
    <property type="component" value="Chromosome"/>
</dbReference>
<gene>
    <name evidence="1" type="ORF">LMTR13_25365</name>
</gene>
<keyword evidence="2" id="KW-1185">Reference proteome</keyword>
<dbReference type="EMBL" id="CP016428">
    <property type="protein sequence ID" value="ANW02989.1"/>
    <property type="molecule type" value="Genomic_DNA"/>
</dbReference>
<proteinExistence type="predicted"/>